<name>A0A4Y7JIX2_PAPSO</name>
<protein>
    <submittedName>
        <fullName evidence="3">Uncharacterized protein</fullName>
    </submittedName>
</protein>
<feature type="region of interest" description="Disordered" evidence="1">
    <location>
        <begin position="48"/>
        <end position="69"/>
    </location>
</feature>
<gene>
    <name evidence="3" type="ORF">C5167_021756</name>
</gene>
<feature type="transmembrane region" description="Helical" evidence="2">
    <location>
        <begin position="185"/>
        <end position="205"/>
    </location>
</feature>
<dbReference type="EMBL" id="CM010719">
    <property type="protein sequence ID" value="RZC60000.1"/>
    <property type="molecule type" value="Genomic_DNA"/>
</dbReference>
<accession>A0A4Y7JIX2</accession>
<proteinExistence type="predicted"/>
<reference evidence="3 4" key="1">
    <citation type="journal article" date="2018" name="Science">
        <title>The opium poppy genome and morphinan production.</title>
        <authorList>
            <person name="Guo L."/>
            <person name="Winzer T."/>
            <person name="Yang X."/>
            <person name="Li Y."/>
            <person name="Ning Z."/>
            <person name="He Z."/>
            <person name="Teodor R."/>
            <person name="Lu Y."/>
            <person name="Bowser T.A."/>
            <person name="Graham I.A."/>
            <person name="Ye K."/>
        </authorList>
    </citation>
    <scope>NUCLEOTIDE SEQUENCE [LARGE SCALE GENOMIC DNA]</scope>
    <source>
        <strain evidence="4">cv. HN1</strain>
        <tissue evidence="3">Leaves</tissue>
    </source>
</reference>
<feature type="compositionally biased region" description="Polar residues" evidence="1">
    <location>
        <begin position="48"/>
        <end position="62"/>
    </location>
</feature>
<keyword evidence="2" id="KW-0472">Membrane</keyword>
<keyword evidence="2" id="KW-0812">Transmembrane</keyword>
<sequence>MYWKQIGSIRKGITVKAATTVVSDLKDRKDIQSGKEFVGVKEQVKQLTSSASMHSKSGSTKVSGEKRKKQVAKALEGVKQTTRRIQAKTVRGGSLANNLAQGSMALELEQSNSKGLKVTQGNEKGLAPADAFPEFGNARKNFEQSEHRDAAVSLKLQNFNKIEMEKPNCSLFKLAKKGIFPQVRLNVWIVAWFIMFGAIVCRMHISGFQFTMLEHARWLLQQEFALEDFRDHVIEETVLTDDQQQVLPNHWTNQWTFVLAAAANDIKWIALKLGNVLSSPIVS</sequence>
<evidence type="ECO:0000313" key="4">
    <source>
        <dbReference type="Proteomes" id="UP000316621"/>
    </source>
</evidence>
<evidence type="ECO:0000313" key="3">
    <source>
        <dbReference type="EMBL" id="RZC60000.1"/>
    </source>
</evidence>
<keyword evidence="4" id="KW-1185">Reference proteome</keyword>
<evidence type="ECO:0000256" key="1">
    <source>
        <dbReference type="SAM" id="MobiDB-lite"/>
    </source>
</evidence>
<dbReference type="Proteomes" id="UP000316621">
    <property type="component" value="Chromosome 5"/>
</dbReference>
<evidence type="ECO:0000256" key="2">
    <source>
        <dbReference type="SAM" id="Phobius"/>
    </source>
</evidence>
<dbReference type="Gramene" id="RZC60000">
    <property type="protein sequence ID" value="RZC60000"/>
    <property type="gene ID" value="C5167_021756"/>
</dbReference>
<dbReference type="AlphaFoldDB" id="A0A4Y7JIX2"/>
<organism evidence="3 4">
    <name type="scientific">Papaver somniferum</name>
    <name type="common">Opium poppy</name>
    <dbReference type="NCBI Taxonomy" id="3469"/>
    <lineage>
        <taxon>Eukaryota</taxon>
        <taxon>Viridiplantae</taxon>
        <taxon>Streptophyta</taxon>
        <taxon>Embryophyta</taxon>
        <taxon>Tracheophyta</taxon>
        <taxon>Spermatophyta</taxon>
        <taxon>Magnoliopsida</taxon>
        <taxon>Ranunculales</taxon>
        <taxon>Papaveraceae</taxon>
        <taxon>Papaveroideae</taxon>
        <taxon>Papaver</taxon>
    </lineage>
</organism>
<keyword evidence="2" id="KW-1133">Transmembrane helix</keyword>